<sequence length="517" mass="56303">MQSTEHSGNGASKMVHRNRELLRITSLIYATLASLCNGSIVVFSLYAPTFQARLHYTTFQINGIAIAGSLALYLPMSIMGYVCDRAGSAFLALLSSTLYGAGYLLAACTYSRLQGDYMSEMNQTWLYILMLLAFVFIGTGTCTLYIASVTTCAKNFAYSRYRGLSIAMPVTAFGLSGVLISQAASRLFAISTGDGDREIDVFSFFLFLSVLLFSIGLIGALVLRAVDVDGQEEIGTEASGDSEQPSRRGYNTIRPEPVHDNSEESSLQDRRLAGLTAAVYAFLTDATVWPFALAFFLLVGPTEAFINNLGSILTSLSPHGIIDSTAPATHISIFSLPSTFARLFLGTLTDLFAPAQQTMEPIPNQRFHISRVTFIVIFALLQSFALLFLASGLVQNHTERFWIVSGLMGLGCGAFYTLSPLIVAIVWGVENFGTNFGIITMIPAFGSASWGLIYSALYQSNSRPTNPVNPGDEVFCYGKQCYASTFWIEGCIMWVACALIIWAWKGKGGWQERGIVL</sequence>
<proteinExistence type="predicted"/>
<gene>
    <name evidence="1" type="ORF">NQ176_g339</name>
</gene>
<comment type="caution">
    <text evidence="1">The sequence shown here is derived from an EMBL/GenBank/DDBJ whole genome shotgun (WGS) entry which is preliminary data.</text>
</comment>
<protein>
    <submittedName>
        <fullName evidence="1">Uncharacterized protein</fullName>
    </submittedName>
</protein>
<evidence type="ECO:0000313" key="1">
    <source>
        <dbReference type="EMBL" id="KAJ2983925.1"/>
    </source>
</evidence>
<organism evidence="1 2">
    <name type="scientific">Zarea fungicola</name>
    <dbReference type="NCBI Taxonomy" id="93591"/>
    <lineage>
        <taxon>Eukaryota</taxon>
        <taxon>Fungi</taxon>
        <taxon>Dikarya</taxon>
        <taxon>Ascomycota</taxon>
        <taxon>Pezizomycotina</taxon>
        <taxon>Sordariomycetes</taxon>
        <taxon>Hypocreomycetidae</taxon>
        <taxon>Hypocreales</taxon>
        <taxon>Cordycipitaceae</taxon>
        <taxon>Zarea</taxon>
    </lineage>
</organism>
<name>A0ACC1NX71_9HYPO</name>
<evidence type="ECO:0000313" key="2">
    <source>
        <dbReference type="Proteomes" id="UP001143910"/>
    </source>
</evidence>
<keyword evidence="2" id="KW-1185">Reference proteome</keyword>
<reference evidence="1" key="1">
    <citation type="submission" date="2022-08" db="EMBL/GenBank/DDBJ databases">
        <title>Genome Sequence of Lecanicillium fungicola.</title>
        <authorList>
            <person name="Buettner E."/>
        </authorList>
    </citation>
    <scope>NUCLEOTIDE SEQUENCE</scope>
    <source>
        <strain evidence="1">Babe33</strain>
    </source>
</reference>
<accession>A0ACC1NX71</accession>
<dbReference type="EMBL" id="JANJQO010000012">
    <property type="protein sequence ID" value="KAJ2983925.1"/>
    <property type="molecule type" value="Genomic_DNA"/>
</dbReference>
<dbReference type="Proteomes" id="UP001143910">
    <property type="component" value="Unassembled WGS sequence"/>
</dbReference>